<dbReference type="OMA" id="KDYNYYT"/>
<dbReference type="OrthoDB" id="9814143at2"/>
<dbReference type="AlphaFoldDB" id="A0A3R5X0P8"/>
<dbReference type="GeneID" id="71569055"/>
<dbReference type="Pfam" id="PF06271">
    <property type="entry name" value="RDD"/>
    <property type="match status" value="1"/>
</dbReference>
<proteinExistence type="predicted"/>
<keyword evidence="2 5" id="KW-0812">Transmembrane</keyword>
<comment type="subcellular location">
    <subcellularLocation>
        <location evidence="1">Membrane</location>
        <topology evidence="1">Multi-pass membrane protein</topology>
    </subcellularLocation>
</comment>
<sequence length="247" mass="28100">MNYIAINTSQNVKVEFPLASFSDRALAYGIDFVIRAAYALIALYVLFEVVEIDSYVQDQWSVVAIVIICMLPFVFYSLVCNMLLEGQTIGKKIRKIQIIKIDGYQANFADYLIRWVFCLIDIYFSSALVGVTSIVVSKNNQRLGGIASGTAVIDLKDDSSINHTILEEVGEEYKASFPQVLLFSDADMQIIKTRFESAKSQRDFKVIGKLSQKIKEITQVETEMHDLEFVEIIIKDYNFYTSQMNKD</sequence>
<dbReference type="PANTHER" id="PTHR38480:SF1">
    <property type="entry name" value="SLR0254 PROTEIN"/>
    <property type="match status" value="1"/>
</dbReference>
<keyword evidence="4 5" id="KW-0472">Membrane</keyword>
<dbReference type="GO" id="GO:0016020">
    <property type="term" value="C:membrane"/>
    <property type="evidence" value="ECO:0007669"/>
    <property type="project" value="UniProtKB-SubCell"/>
</dbReference>
<protein>
    <submittedName>
        <fullName evidence="7">RDD family protein</fullName>
    </submittedName>
</protein>
<evidence type="ECO:0000313" key="8">
    <source>
        <dbReference type="Proteomes" id="UP000287701"/>
    </source>
</evidence>
<evidence type="ECO:0000256" key="4">
    <source>
        <dbReference type="ARBA" id="ARBA00023136"/>
    </source>
</evidence>
<dbReference type="RefSeq" id="WP_014790559.1">
    <property type="nucleotide sequence ID" value="NZ_CP035107.1"/>
</dbReference>
<gene>
    <name evidence="7" type="ORF">EQP59_09955</name>
</gene>
<evidence type="ECO:0000256" key="2">
    <source>
        <dbReference type="ARBA" id="ARBA00022692"/>
    </source>
</evidence>
<evidence type="ECO:0000313" key="7">
    <source>
        <dbReference type="EMBL" id="QAR31642.1"/>
    </source>
</evidence>
<evidence type="ECO:0000256" key="5">
    <source>
        <dbReference type="SAM" id="Phobius"/>
    </source>
</evidence>
<dbReference type="Proteomes" id="UP000287701">
    <property type="component" value="Chromosome"/>
</dbReference>
<feature type="transmembrane region" description="Helical" evidence="5">
    <location>
        <begin position="59"/>
        <end position="79"/>
    </location>
</feature>
<keyword evidence="3 5" id="KW-1133">Transmembrane helix</keyword>
<reference evidence="7 8" key="1">
    <citation type="submission" date="2019-01" db="EMBL/GenBank/DDBJ databases">
        <title>Whole Genome of Ornithobacterium rhinotracheale FARPER-174b.</title>
        <authorList>
            <person name="Tataje-Lavanda L.A."/>
            <person name="Montalvan A."/>
            <person name="Montesinos R."/>
            <person name="Zimic M."/>
            <person name="Fernandez-Sanchez M."/>
            <person name="Fernandez-Diaz M."/>
        </authorList>
    </citation>
    <scope>NUCLEOTIDE SEQUENCE [LARGE SCALE GENOMIC DNA]</scope>
    <source>
        <strain evidence="7 8">FARPER-174b</strain>
    </source>
</reference>
<feature type="domain" description="RDD" evidence="6">
    <location>
        <begin position="18"/>
        <end position="142"/>
    </location>
</feature>
<name>A0A3R5X0P8_ORNRH</name>
<dbReference type="PANTHER" id="PTHR38480">
    <property type="entry name" value="SLR0254 PROTEIN"/>
    <property type="match status" value="1"/>
</dbReference>
<feature type="transmembrane region" description="Helical" evidence="5">
    <location>
        <begin position="112"/>
        <end position="136"/>
    </location>
</feature>
<evidence type="ECO:0000259" key="6">
    <source>
        <dbReference type="Pfam" id="PF06271"/>
    </source>
</evidence>
<dbReference type="InterPro" id="IPR010432">
    <property type="entry name" value="RDD"/>
</dbReference>
<organism evidence="7 8">
    <name type="scientific">Ornithobacterium rhinotracheale</name>
    <dbReference type="NCBI Taxonomy" id="28251"/>
    <lineage>
        <taxon>Bacteria</taxon>
        <taxon>Pseudomonadati</taxon>
        <taxon>Bacteroidota</taxon>
        <taxon>Flavobacteriia</taxon>
        <taxon>Flavobacteriales</taxon>
        <taxon>Weeksellaceae</taxon>
        <taxon>Ornithobacterium</taxon>
    </lineage>
</organism>
<evidence type="ECO:0000256" key="1">
    <source>
        <dbReference type="ARBA" id="ARBA00004141"/>
    </source>
</evidence>
<dbReference type="EMBL" id="CP035107">
    <property type="protein sequence ID" value="QAR31642.1"/>
    <property type="molecule type" value="Genomic_DNA"/>
</dbReference>
<feature type="transmembrane region" description="Helical" evidence="5">
    <location>
        <begin position="25"/>
        <end position="47"/>
    </location>
</feature>
<accession>A0A3R5X0P8</accession>
<evidence type="ECO:0000256" key="3">
    <source>
        <dbReference type="ARBA" id="ARBA00022989"/>
    </source>
</evidence>